<organism evidence="2 3">
    <name type="scientific">Ajellomyces capsulatus</name>
    <name type="common">Darling's disease fungus</name>
    <name type="synonym">Histoplasma capsulatum</name>
    <dbReference type="NCBI Taxonomy" id="5037"/>
    <lineage>
        <taxon>Eukaryota</taxon>
        <taxon>Fungi</taxon>
        <taxon>Dikarya</taxon>
        <taxon>Ascomycota</taxon>
        <taxon>Pezizomycotina</taxon>
        <taxon>Eurotiomycetes</taxon>
        <taxon>Eurotiomycetidae</taxon>
        <taxon>Onygenales</taxon>
        <taxon>Ajellomycetaceae</taxon>
        <taxon>Histoplasma</taxon>
    </lineage>
</organism>
<dbReference type="Proteomes" id="UP000670092">
    <property type="component" value="Unassembled WGS sequence"/>
</dbReference>
<dbReference type="AlphaFoldDB" id="A0A8H8CVD4"/>
<dbReference type="OrthoDB" id="444631at2759"/>
<dbReference type="VEuPathDB" id="FungiDB:I7I52_08330"/>
<evidence type="ECO:0000256" key="1">
    <source>
        <dbReference type="SAM" id="Phobius"/>
    </source>
</evidence>
<name>A0A8H8CVD4_AJECA</name>
<feature type="transmembrane region" description="Helical" evidence="1">
    <location>
        <begin position="20"/>
        <end position="38"/>
    </location>
</feature>
<proteinExistence type="predicted"/>
<dbReference type="EMBL" id="JAEVHI010000005">
    <property type="protein sequence ID" value="KAG5291109.1"/>
    <property type="molecule type" value="Genomic_DNA"/>
</dbReference>
<keyword evidence="1" id="KW-1133">Transmembrane helix</keyword>
<reference evidence="2 3" key="1">
    <citation type="submission" date="2021-01" db="EMBL/GenBank/DDBJ databases">
        <title>Chromosome-level genome assembly of a human fungal pathogen reveals clustering of transcriptionally co-regulated genes.</title>
        <authorList>
            <person name="Voorhies M."/>
            <person name="Cohen S."/>
            <person name="Shea T.P."/>
            <person name="Petrus S."/>
            <person name="Munoz J.F."/>
            <person name="Poplawski S."/>
            <person name="Goldman W.E."/>
            <person name="Michael T."/>
            <person name="Cuomo C.A."/>
            <person name="Sil A."/>
            <person name="Beyhan S."/>
        </authorList>
    </citation>
    <scope>NUCLEOTIDE SEQUENCE [LARGE SCALE GENOMIC DNA]</scope>
    <source>
        <strain evidence="2 3">G184AR</strain>
    </source>
</reference>
<accession>A0A8H8CVD4</accession>
<comment type="caution">
    <text evidence="2">The sequence shown here is derived from an EMBL/GenBank/DDBJ whole genome shotgun (WGS) entry which is preliminary data.</text>
</comment>
<evidence type="ECO:0000313" key="3">
    <source>
        <dbReference type="Proteomes" id="UP000670092"/>
    </source>
</evidence>
<sequence>MASPSGVPPIPDISSRLMTPSIVFSFVTPLFVALRVASRVRFTKRLGRDDWTIVISCVSYSNVKGLTEECKMWLASVFAGSEFDLTPEAGM</sequence>
<evidence type="ECO:0000313" key="2">
    <source>
        <dbReference type="EMBL" id="KAG5291109.1"/>
    </source>
</evidence>
<keyword evidence="1" id="KW-0472">Membrane</keyword>
<keyword evidence="1" id="KW-0812">Transmembrane</keyword>
<protein>
    <submittedName>
        <fullName evidence="2">Integral membrane protein</fullName>
    </submittedName>
</protein>
<gene>
    <name evidence="2" type="ORF">I7I52_08330</name>
</gene>